<dbReference type="OrthoDB" id="512478at2759"/>
<dbReference type="EMBL" id="KL662106">
    <property type="protein sequence ID" value="KFM24247.1"/>
    <property type="molecule type" value="Genomic_DNA"/>
</dbReference>
<feature type="transmembrane region" description="Helical" evidence="2">
    <location>
        <begin position="131"/>
        <end position="150"/>
    </location>
</feature>
<keyword evidence="2" id="KW-0472">Membrane</keyword>
<keyword evidence="4" id="KW-1185">Reference proteome</keyword>
<dbReference type="KEGG" id="apro:F751_5089"/>
<sequence>MAKAVDKRQAYSIIGLAALQVIFQVVIGAVTGTKLDQGDLCQLNLDPQSGRVCDFVYNTVGFGLLFSLILIGTVYYTLAKARPGTLTAGATIGLAAYAFFWYLVFSITISIRGRQATDAGQPGTVDRNTVVGLSWIVTFAFLAIAILAIWERHVNKLPVVDDELKRSFLYKVEKVSSSGSGNSPKAAAEVESRSLSTVQEAHEGLKARPQ</sequence>
<evidence type="ECO:0000313" key="3">
    <source>
        <dbReference type="EMBL" id="KFM24247.1"/>
    </source>
</evidence>
<evidence type="ECO:0000256" key="1">
    <source>
        <dbReference type="SAM" id="MobiDB-lite"/>
    </source>
</evidence>
<accession>A0A087SEU3</accession>
<feature type="region of interest" description="Disordered" evidence="1">
    <location>
        <begin position="174"/>
        <end position="210"/>
    </location>
</feature>
<feature type="transmembrane region" description="Helical" evidence="2">
    <location>
        <begin position="12"/>
        <end position="35"/>
    </location>
</feature>
<proteinExistence type="predicted"/>
<feature type="compositionally biased region" description="Basic and acidic residues" evidence="1">
    <location>
        <begin position="200"/>
        <end position="210"/>
    </location>
</feature>
<reference evidence="3 4" key="1">
    <citation type="journal article" date="2014" name="BMC Genomics">
        <title>Oil accumulation mechanisms of the oleaginous microalga Chlorella protothecoides revealed through its genome, transcriptomes, and proteomes.</title>
        <authorList>
            <person name="Gao C."/>
            <person name="Wang Y."/>
            <person name="Shen Y."/>
            <person name="Yan D."/>
            <person name="He X."/>
            <person name="Dai J."/>
            <person name="Wu Q."/>
        </authorList>
    </citation>
    <scope>NUCLEOTIDE SEQUENCE [LARGE SCALE GENOMIC DNA]</scope>
    <source>
        <strain evidence="3 4">0710</strain>
    </source>
</reference>
<gene>
    <name evidence="3" type="ORF">F751_5089</name>
</gene>
<dbReference type="GeneID" id="23616480"/>
<evidence type="ECO:0008006" key="5">
    <source>
        <dbReference type="Google" id="ProtNLM"/>
    </source>
</evidence>
<keyword evidence="2" id="KW-0812">Transmembrane</keyword>
<keyword evidence="2" id="KW-1133">Transmembrane helix</keyword>
<dbReference type="AlphaFoldDB" id="A0A087SEU3"/>
<feature type="transmembrane region" description="Helical" evidence="2">
    <location>
        <begin position="90"/>
        <end position="111"/>
    </location>
</feature>
<evidence type="ECO:0000256" key="2">
    <source>
        <dbReference type="SAM" id="Phobius"/>
    </source>
</evidence>
<feature type="transmembrane region" description="Helical" evidence="2">
    <location>
        <begin position="55"/>
        <end position="78"/>
    </location>
</feature>
<evidence type="ECO:0000313" key="4">
    <source>
        <dbReference type="Proteomes" id="UP000028924"/>
    </source>
</evidence>
<protein>
    <recommendedName>
        <fullName evidence="5">MARVEL domain-containing protein</fullName>
    </recommendedName>
</protein>
<organism evidence="3 4">
    <name type="scientific">Auxenochlorella protothecoides</name>
    <name type="common">Green microalga</name>
    <name type="synonym">Chlorella protothecoides</name>
    <dbReference type="NCBI Taxonomy" id="3075"/>
    <lineage>
        <taxon>Eukaryota</taxon>
        <taxon>Viridiplantae</taxon>
        <taxon>Chlorophyta</taxon>
        <taxon>core chlorophytes</taxon>
        <taxon>Trebouxiophyceae</taxon>
        <taxon>Chlorellales</taxon>
        <taxon>Chlorellaceae</taxon>
        <taxon>Auxenochlorella</taxon>
    </lineage>
</organism>
<dbReference type="RefSeq" id="XP_011397134.1">
    <property type="nucleotide sequence ID" value="XM_011398832.1"/>
</dbReference>
<dbReference type="Proteomes" id="UP000028924">
    <property type="component" value="Unassembled WGS sequence"/>
</dbReference>
<name>A0A087SEU3_AUXPR</name>